<accession>A0ABN1VKU3</accession>
<proteinExistence type="predicted"/>
<evidence type="ECO:0000313" key="2">
    <source>
        <dbReference type="EMBL" id="GAA1214977.1"/>
    </source>
</evidence>
<gene>
    <name evidence="2" type="ORF">GCM10009655_12740</name>
</gene>
<evidence type="ECO:0000313" key="3">
    <source>
        <dbReference type="Proteomes" id="UP001500943"/>
    </source>
</evidence>
<keyword evidence="3" id="KW-1185">Reference proteome</keyword>
<feature type="region of interest" description="Disordered" evidence="1">
    <location>
        <begin position="449"/>
        <end position="480"/>
    </location>
</feature>
<reference evidence="2 3" key="1">
    <citation type="journal article" date="2019" name="Int. J. Syst. Evol. Microbiol.">
        <title>The Global Catalogue of Microorganisms (GCM) 10K type strain sequencing project: providing services to taxonomists for standard genome sequencing and annotation.</title>
        <authorList>
            <consortium name="The Broad Institute Genomics Platform"/>
            <consortium name="The Broad Institute Genome Sequencing Center for Infectious Disease"/>
            <person name="Wu L."/>
            <person name="Ma J."/>
        </authorList>
    </citation>
    <scope>NUCLEOTIDE SEQUENCE [LARGE SCALE GENOMIC DNA]</scope>
    <source>
        <strain evidence="2 3">JCM 12762</strain>
    </source>
</reference>
<organism evidence="2 3">
    <name type="scientific">Rhodoglobus aureus</name>
    <dbReference type="NCBI Taxonomy" id="191497"/>
    <lineage>
        <taxon>Bacteria</taxon>
        <taxon>Bacillati</taxon>
        <taxon>Actinomycetota</taxon>
        <taxon>Actinomycetes</taxon>
        <taxon>Micrococcales</taxon>
        <taxon>Microbacteriaceae</taxon>
        <taxon>Rhodoglobus</taxon>
    </lineage>
</organism>
<sequence>MPQISAMQAEELLRAAGGEPQEPYPGRKNVPWKAIHIACGKEIFPRLSNVRDGRGICRHCAGFARGAERRAGRAVTAIAEMKAAGWEPLADYPGTEVRWLARHTPCGTERKTSLNAVRQAAKRNQYGCETCWRKAEGHRVWTAETANHFMLSVDLTPLEPWPSGSSRPWRARHNPCGREVSPRLGNLAAGQGPCNHCGQQEAHRKMMLDDDAAQAMMVAAGLEPIAPFPGVDHPWLCIHTICGREASPSYTNIKRGQGGCDHCGRRALADRFRMPEEQARNIMRKQGLEPLEPYNNSMTPWLCLHTCGKEVRPLLSNAQKGLGICRYCNSTFDYDGPSIVYLVADHHALKVGITKPGSYRITEHTSRGWRLKFTINVPTGDDAYTLEQNVISWWRNDLDAPAAYTPAQMPQWGSTETVGWESTTALQTLEQLVQEAAAMSLEITVNPTDEIHTRPQRPASTRAVGRTRRARGNSSDVTLF</sequence>
<protein>
    <submittedName>
        <fullName evidence="2">Uncharacterized protein</fullName>
    </submittedName>
</protein>
<dbReference type="Proteomes" id="UP001500943">
    <property type="component" value="Unassembled WGS sequence"/>
</dbReference>
<comment type="caution">
    <text evidence="2">The sequence shown here is derived from an EMBL/GenBank/DDBJ whole genome shotgun (WGS) entry which is preliminary data.</text>
</comment>
<dbReference type="EMBL" id="BAAAKW010000025">
    <property type="protein sequence ID" value="GAA1214977.1"/>
    <property type="molecule type" value="Genomic_DNA"/>
</dbReference>
<evidence type="ECO:0000256" key="1">
    <source>
        <dbReference type="SAM" id="MobiDB-lite"/>
    </source>
</evidence>
<name>A0ABN1VKU3_9MICO</name>